<reference evidence="1" key="1">
    <citation type="submission" date="2020-05" db="EMBL/GenBank/DDBJ databases">
        <authorList>
            <person name="Chiriac C."/>
            <person name="Salcher M."/>
            <person name="Ghai R."/>
            <person name="Kavagutti S V."/>
        </authorList>
    </citation>
    <scope>NUCLEOTIDE SEQUENCE</scope>
</reference>
<proteinExistence type="predicted"/>
<gene>
    <name evidence="1" type="ORF">UFOPK2166_00501</name>
</gene>
<accession>A0A6J6K7S8</accession>
<protein>
    <submittedName>
        <fullName evidence="1">Unannotated protein</fullName>
    </submittedName>
</protein>
<sequence length="324" mass="35834">MSAVYEPLIDHGDIDGLVRLVDDYCSSRNWAQLLALRNACKAATQTGRQLWPVSTLAEYRLALLAPAETAAQVLGEDAGRFTIGPLTEVVAQHHQFVDIEPHLPHDPRTSFVAYECAIRGQYIDNEESLFEALEIPFTIGEWEPQYALADYRDNGAQFPSPELPPTSSMFAATPQGNLVADDASETAFRQLVEPWTSSSNGSVTMFCGNGNEHGALVGQDAQLRELSPSEGFAWLTWAGASGGAHGRRRGNALGRYNSWWLVATLTKQIDQWPPAHDHMSQLASRLRWWWFDAGQSPTGWQLQLLIADEQQGLSWAINARDDVA</sequence>
<dbReference type="EMBL" id="CAEZWB010000047">
    <property type="protein sequence ID" value="CAB4645356.1"/>
    <property type="molecule type" value="Genomic_DNA"/>
</dbReference>
<organism evidence="1">
    <name type="scientific">freshwater metagenome</name>
    <dbReference type="NCBI Taxonomy" id="449393"/>
    <lineage>
        <taxon>unclassified sequences</taxon>
        <taxon>metagenomes</taxon>
        <taxon>ecological metagenomes</taxon>
    </lineage>
</organism>
<dbReference type="AlphaFoldDB" id="A0A6J6K7S8"/>
<name>A0A6J6K7S8_9ZZZZ</name>
<evidence type="ECO:0000313" key="1">
    <source>
        <dbReference type="EMBL" id="CAB4645356.1"/>
    </source>
</evidence>